<reference evidence="2" key="1">
    <citation type="submission" date="2025-08" db="UniProtKB">
        <authorList>
            <consortium name="RefSeq"/>
        </authorList>
    </citation>
    <scope>IDENTIFICATION</scope>
</reference>
<dbReference type="PANTHER" id="PTHR24559:SF431">
    <property type="entry name" value="RNA-DIRECTED DNA POLYMERASE HOMOLOG"/>
    <property type="match status" value="1"/>
</dbReference>
<dbReference type="PROSITE" id="PS50878">
    <property type="entry name" value="RT_POL"/>
    <property type="match status" value="1"/>
</dbReference>
<dbReference type="InterPro" id="IPR036397">
    <property type="entry name" value="RNaseH_sf"/>
</dbReference>
<dbReference type="InterPro" id="IPR043502">
    <property type="entry name" value="DNA/RNA_pol_sf"/>
</dbReference>
<proteinExistence type="predicted"/>
<evidence type="ECO:0000259" key="1">
    <source>
        <dbReference type="PROSITE" id="PS50878"/>
    </source>
</evidence>
<dbReference type="InterPro" id="IPR000477">
    <property type="entry name" value="RT_dom"/>
</dbReference>
<gene>
    <name evidence="2" type="primary">LOC107799651</name>
</gene>
<sequence length="156" mass="17965">MEVYIDDTLVKSTQAEDHFQHLLDTFEILRKYNMKLNPEKCVFGVASAKPKDDERLLIYLVVSEVAVMRYWYERIKVLADFVADFSMNLVPEAEKELQVFTESDPRTWTLFTDGSSNVKGASLELARELGIEKIVIKSDSQLVVNQMQGTYVETEM</sequence>
<dbReference type="Gene3D" id="3.30.420.10">
    <property type="entry name" value="Ribonuclease H-like superfamily/Ribonuclease H"/>
    <property type="match status" value="1"/>
</dbReference>
<dbReference type="KEGG" id="nta:107799651"/>
<organism evidence="2">
    <name type="scientific">Nicotiana tabacum</name>
    <name type="common">Common tobacco</name>
    <dbReference type="NCBI Taxonomy" id="4097"/>
    <lineage>
        <taxon>Eukaryota</taxon>
        <taxon>Viridiplantae</taxon>
        <taxon>Streptophyta</taxon>
        <taxon>Embryophyta</taxon>
        <taxon>Tracheophyta</taxon>
        <taxon>Spermatophyta</taxon>
        <taxon>Magnoliopsida</taxon>
        <taxon>eudicotyledons</taxon>
        <taxon>Gunneridae</taxon>
        <taxon>Pentapetalae</taxon>
        <taxon>asterids</taxon>
        <taxon>lamiids</taxon>
        <taxon>Solanales</taxon>
        <taxon>Solanaceae</taxon>
        <taxon>Nicotianoideae</taxon>
        <taxon>Nicotianeae</taxon>
        <taxon>Nicotiana</taxon>
    </lineage>
</organism>
<dbReference type="SUPFAM" id="SSF56672">
    <property type="entry name" value="DNA/RNA polymerases"/>
    <property type="match status" value="1"/>
</dbReference>
<name>A0A1S4ANL9_TOBAC</name>
<accession>A0A1S4ANL9</accession>
<dbReference type="InterPro" id="IPR043128">
    <property type="entry name" value="Rev_trsase/Diguanyl_cyclase"/>
</dbReference>
<dbReference type="AlphaFoldDB" id="A0A1S4ANL9"/>
<evidence type="ECO:0000313" key="2">
    <source>
        <dbReference type="RefSeq" id="XP_016478276.1"/>
    </source>
</evidence>
<dbReference type="PaxDb" id="4097-A0A1S4ANL9"/>
<dbReference type="GO" id="GO:0003676">
    <property type="term" value="F:nucleic acid binding"/>
    <property type="evidence" value="ECO:0007669"/>
    <property type="project" value="InterPro"/>
</dbReference>
<feature type="domain" description="Reverse transcriptase" evidence="1">
    <location>
        <begin position="1"/>
        <end position="64"/>
    </location>
</feature>
<dbReference type="PANTHER" id="PTHR24559">
    <property type="entry name" value="TRANSPOSON TY3-I GAG-POL POLYPROTEIN"/>
    <property type="match status" value="1"/>
</dbReference>
<dbReference type="Pfam" id="PF00078">
    <property type="entry name" value="RVT_1"/>
    <property type="match status" value="1"/>
</dbReference>
<protein>
    <recommendedName>
        <fullName evidence="1">Reverse transcriptase domain-containing protein</fullName>
    </recommendedName>
</protein>
<dbReference type="InterPro" id="IPR053134">
    <property type="entry name" value="RNA-dir_DNA_polymerase"/>
</dbReference>
<dbReference type="Gene3D" id="3.30.70.270">
    <property type="match status" value="1"/>
</dbReference>
<dbReference type="OrthoDB" id="1938451at2759"/>
<dbReference type="RefSeq" id="XP_016478276.1">
    <property type="nucleotide sequence ID" value="XM_016622790.1"/>
</dbReference>